<gene>
    <name evidence="3" type="ORF">NDU88_006293</name>
</gene>
<evidence type="ECO:0000256" key="1">
    <source>
        <dbReference type="SAM" id="Coils"/>
    </source>
</evidence>
<feature type="coiled-coil region" evidence="1">
    <location>
        <begin position="56"/>
        <end position="111"/>
    </location>
</feature>
<reference evidence="3" key="1">
    <citation type="journal article" date="2022" name="bioRxiv">
        <title>Sequencing and chromosome-scale assembly of the giantPleurodeles waltlgenome.</title>
        <authorList>
            <person name="Brown T."/>
            <person name="Elewa A."/>
            <person name="Iarovenko S."/>
            <person name="Subramanian E."/>
            <person name="Araus A.J."/>
            <person name="Petzold A."/>
            <person name="Susuki M."/>
            <person name="Suzuki K.-i.T."/>
            <person name="Hayashi T."/>
            <person name="Toyoda A."/>
            <person name="Oliveira C."/>
            <person name="Osipova E."/>
            <person name="Leigh N.D."/>
            <person name="Simon A."/>
            <person name="Yun M.H."/>
        </authorList>
    </citation>
    <scope>NUCLEOTIDE SEQUENCE</scope>
    <source>
        <strain evidence="3">20211129_DDA</strain>
        <tissue evidence="3">Liver</tissue>
    </source>
</reference>
<keyword evidence="4" id="KW-1185">Reference proteome</keyword>
<evidence type="ECO:0000313" key="4">
    <source>
        <dbReference type="Proteomes" id="UP001066276"/>
    </source>
</evidence>
<name>A0AAV7RMM7_PLEWA</name>
<keyword evidence="1" id="KW-0175">Coiled coil</keyword>
<evidence type="ECO:0000256" key="2">
    <source>
        <dbReference type="SAM" id="MobiDB-lite"/>
    </source>
</evidence>
<feature type="region of interest" description="Disordered" evidence="2">
    <location>
        <begin position="1"/>
        <end position="24"/>
    </location>
</feature>
<comment type="caution">
    <text evidence="3">The sequence shown here is derived from an EMBL/GenBank/DDBJ whole genome shotgun (WGS) entry which is preliminary data.</text>
</comment>
<protein>
    <submittedName>
        <fullName evidence="3">Uncharacterized protein</fullName>
    </submittedName>
</protein>
<organism evidence="3 4">
    <name type="scientific">Pleurodeles waltl</name>
    <name type="common">Iberian ribbed newt</name>
    <dbReference type="NCBI Taxonomy" id="8319"/>
    <lineage>
        <taxon>Eukaryota</taxon>
        <taxon>Metazoa</taxon>
        <taxon>Chordata</taxon>
        <taxon>Craniata</taxon>
        <taxon>Vertebrata</taxon>
        <taxon>Euteleostomi</taxon>
        <taxon>Amphibia</taxon>
        <taxon>Batrachia</taxon>
        <taxon>Caudata</taxon>
        <taxon>Salamandroidea</taxon>
        <taxon>Salamandridae</taxon>
        <taxon>Pleurodelinae</taxon>
        <taxon>Pleurodeles</taxon>
    </lineage>
</organism>
<evidence type="ECO:0000313" key="3">
    <source>
        <dbReference type="EMBL" id="KAJ1153534.1"/>
    </source>
</evidence>
<accession>A0AAV7RMM7</accession>
<dbReference type="EMBL" id="JANPWB010000009">
    <property type="protein sequence ID" value="KAJ1153534.1"/>
    <property type="molecule type" value="Genomic_DNA"/>
</dbReference>
<dbReference type="Proteomes" id="UP001066276">
    <property type="component" value="Chromosome 5"/>
</dbReference>
<dbReference type="AlphaFoldDB" id="A0AAV7RMM7"/>
<proteinExistence type="predicted"/>
<sequence length="174" mass="19206">MRGSLAVGRTWPSRPAQAQTKMDQYTIPTPAADYTAGAAGSSPRPSVPEPDLSAILKAIHDSREAVEHKVDELRIELSLIQQNLQGVTGRVIEAETLISTTEVELATLQKQILKLMSSVTALHERAEDAKNRARLNNLRLVGLPENLDDPDLAVTLKRWFHTWVTSEKLSPHSL</sequence>